<accession>A0A2N5CDZ5</accession>
<organism evidence="3 4">
    <name type="scientific">Cupriavidus pauculus</name>
    <dbReference type="NCBI Taxonomy" id="82633"/>
    <lineage>
        <taxon>Bacteria</taxon>
        <taxon>Pseudomonadati</taxon>
        <taxon>Pseudomonadota</taxon>
        <taxon>Betaproteobacteria</taxon>
        <taxon>Burkholderiales</taxon>
        <taxon>Burkholderiaceae</taxon>
        <taxon>Cupriavidus</taxon>
    </lineage>
</organism>
<evidence type="ECO:0000256" key="1">
    <source>
        <dbReference type="ARBA" id="ARBA00008791"/>
    </source>
</evidence>
<dbReference type="Proteomes" id="UP000234341">
    <property type="component" value="Unassembled WGS sequence"/>
</dbReference>
<dbReference type="InterPro" id="IPR014729">
    <property type="entry name" value="Rossmann-like_a/b/a_fold"/>
</dbReference>
<dbReference type="EMBL" id="PJRP01000004">
    <property type="protein sequence ID" value="PLQ00439.1"/>
    <property type="molecule type" value="Genomic_DNA"/>
</dbReference>
<feature type="domain" description="UspA" evidence="2">
    <location>
        <begin position="1"/>
        <end position="144"/>
    </location>
</feature>
<dbReference type="PANTHER" id="PTHR46268:SF15">
    <property type="entry name" value="UNIVERSAL STRESS PROTEIN HP_0031"/>
    <property type="match status" value="1"/>
</dbReference>
<dbReference type="Pfam" id="PF00582">
    <property type="entry name" value="Usp"/>
    <property type="match status" value="1"/>
</dbReference>
<dbReference type="InterPro" id="IPR006016">
    <property type="entry name" value="UspA"/>
</dbReference>
<proteinExistence type="inferred from homology"/>
<dbReference type="InterPro" id="IPR006015">
    <property type="entry name" value="Universal_stress_UspA"/>
</dbReference>
<dbReference type="Gene3D" id="3.40.50.620">
    <property type="entry name" value="HUPs"/>
    <property type="match status" value="1"/>
</dbReference>
<dbReference type="AlphaFoldDB" id="A0A2N5CDZ5"/>
<gene>
    <name evidence="3" type="ORF">CYJ10_12515</name>
</gene>
<evidence type="ECO:0000313" key="3">
    <source>
        <dbReference type="EMBL" id="PLQ00439.1"/>
    </source>
</evidence>
<dbReference type="PRINTS" id="PR01438">
    <property type="entry name" value="UNVRSLSTRESS"/>
</dbReference>
<reference evidence="3 4" key="1">
    <citation type="submission" date="2017-12" db="EMBL/GenBank/DDBJ databases">
        <title>Genome sequence of the active heterotrophic nitrifier-denitrifier, Cupriavidus pauculus UM1.</title>
        <authorList>
            <person name="Putonti C."/>
            <person name="Castignetti D."/>
        </authorList>
    </citation>
    <scope>NUCLEOTIDE SEQUENCE [LARGE SCALE GENOMIC DNA]</scope>
    <source>
        <strain evidence="3 4">UM1</strain>
    </source>
</reference>
<evidence type="ECO:0000313" key="4">
    <source>
        <dbReference type="Proteomes" id="UP000234341"/>
    </source>
</evidence>
<comment type="similarity">
    <text evidence="1">Belongs to the universal stress protein A family.</text>
</comment>
<evidence type="ECO:0000259" key="2">
    <source>
        <dbReference type="Pfam" id="PF00582"/>
    </source>
</evidence>
<comment type="caution">
    <text evidence="3">The sequence shown here is derived from an EMBL/GenBank/DDBJ whole genome shotgun (WGS) entry which is preliminary data.</text>
</comment>
<dbReference type="PANTHER" id="PTHR46268">
    <property type="entry name" value="STRESS RESPONSE PROTEIN NHAX"/>
    <property type="match status" value="1"/>
</dbReference>
<dbReference type="CDD" id="cd00293">
    <property type="entry name" value="USP-like"/>
    <property type="match status" value="1"/>
</dbReference>
<protein>
    <submittedName>
        <fullName evidence="3">Universal stress protein</fullName>
    </submittedName>
</protein>
<sequence length="144" mass="15740">MYKHILLPIDGSDLSRKAVSAAITFARNTGARLTPYFCIDEYPFSWRSDSSHETKHTYSGRMEAYARHHLAFVESNASLAGVPCIGRTSTASSPYLGIIAAAEEFNCDVIFMASHGRSGLSGLLIGSETQKVLTHTTIPVLVFR</sequence>
<dbReference type="RefSeq" id="WP_101681808.1">
    <property type="nucleotide sequence ID" value="NZ_PJRP01000004.1"/>
</dbReference>
<dbReference type="SUPFAM" id="SSF52402">
    <property type="entry name" value="Adenine nucleotide alpha hydrolases-like"/>
    <property type="match status" value="1"/>
</dbReference>
<dbReference type="OrthoDB" id="5295044at2"/>
<name>A0A2N5CDZ5_9BURK</name>